<dbReference type="AlphaFoldDB" id="A0AAW1ZR75"/>
<dbReference type="InterPro" id="IPR009088">
    <property type="entry name" value="TFIIA_b-brl"/>
</dbReference>
<dbReference type="GO" id="GO:0006367">
    <property type="term" value="P:transcription initiation at RNA polymerase II promoter"/>
    <property type="evidence" value="ECO:0007669"/>
    <property type="project" value="InterPro"/>
</dbReference>
<evidence type="ECO:0000256" key="3">
    <source>
        <dbReference type="ARBA" id="ARBA00023015"/>
    </source>
</evidence>
<dbReference type="CDD" id="cd07976">
    <property type="entry name" value="TFIIA_alpha_beta_like"/>
    <property type="match status" value="2"/>
</dbReference>
<sequence>MLSNANTLPKLYLSVIDDVMDSVRELFCDEGVDERVLDTLRQLWESKVVQSKAVEGFIKDNNPSNFVLQLPSNYTQTLHKPTVVIPAAQNVQNFSSKANNCGSVATFSLPPGITYPVQIPAGVTLQTASGHFYKVNVPVMVTRGGQHVLTRPASNLVSHPAAVSRSIPAHLSVPCPPAPSGCVASETLPNPPQPLPHQLCQQTDDKPSPSASDSQSEFTLDGIEFSPQPIDMSASSFFTPPAQGPRSDYTRNVIETALKEPDGVDDESTALPDLQAKTSHDIKLETELQTDINFNHQLVDIAQLDGVADSSSDTEEDDDDDDDDDDDLGLVGENEFLGMINGNGEEELEEEEDPLNSGDDVSDQDIPEIFDTENVIVCQYDKIHRSKNRWKFYLKDGVMCYGGKDYVFSKAVGEAECPSKAFVAGEPWEFVILCSIRRRTPRRPPTSSPSSSCCRYVTSHTEVILCV</sequence>
<dbReference type="SUPFAM" id="SSF47396">
    <property type="entry name" value="Transcription factor IIA (TFIIA), alpha-helical domain"/>
    <property type="match status" value="1"/>
</dbReference>
<dbReference type="Gene3D" id="2.30.18.10">
    <property type="entry name" value="Transcription factor IIA (TFIIA), beta-barrel domain"/>
    <property type="match status" value="1"/>
</dbReference>
<feature type="compositionally biased region" description="Acidic residues" evidence="6">
    <location>
        <begin position="312"/>
        <end position="328"/>
    </location>
</feature>
<keyword evidence="8" id="KW-1185">Reference proteome</keyword>
<name>A0AAW1ZR75_CULAL</name>
<protein>
    <recommendedName>
        <fullName evidence="9">TFIIA-alpha and beta-like factor</fullName>
    </recommendedName>
</protein>
<comment type="similarity">
    <text evidence="2">Belongs to the TFIIA subunit 1 family.</text>
</comment>
<accession>A0AAW1ZR75</accession>
<comment type="caution">
    <text evidence="7">The sequence shown here is derived from an EMBL/GenBank/DDBJ whole genome shotgun (WGS) entry which is preliminary data.</text>
</comment>
<dbReference type="FunFam" id="1.10.287.100:FF:000001">
    <property type="entry name" value="Transcription initiation factor IIA subunit"/>
    <property type="match status" value="1"/>
</dbReference>
<keyword evidence="4" id="KW-0804">Transcription</keyword>
<evidence type="ECO:0000256" key="1">
    <source>
        <dbReference type="ARBA" id="ARBA00004123"/>
    </source>
</evidence>
<evidence type="ECO:0000256" key="4">
    <source>
        <dbReference type="ARBA" id="ARBA00023163"/>
    </source>
</evidence>
<keyword evidence="3" id="KW-0805">Transcription regulation</keyword>
<dbReference type="GO" id="GO:0005672">
    <property type="term" value="C:transcription factor TFIIA complex"/>
    <property type="evidence" value="ECO:0007669"/>
    <property type="project" value="InterPro"/>
</dbReference>
<dbReference type="Pfam" id="PF03153">
    <property type="entry name" value="TFIIA"/>
    <property type="match status" value="1"/>
</dbReference>
<evidence type="ECO:0000256" key="6">
    <source>
        <dbReference type="SAM" id="MobiDB-lite"/>
    </source>
</evidence>
<dbReference type="FunFam" id="2.30.18.10:FF:000002">
    <property type="entry name" value="Transcription initiation factor IIA subunit 1"/>
    <property type="match status" value="1"/>
</dbReference>
<dbReference type="InterPro" id="IPR004855">
    <property type="entry name" value="TFIIA_asu/bsu"/>
</dbReference>
<evidence type="ECO:0008006" key="9">
    <source>
        <dbReference type="Google" id="ProtNLM"/>
    </source>
</evidence>
<dbReference type="PANTHER" id="PTHR12694:SF9">
    <property type="entry name" value="TFIIA-ALPHA AND BETA-LIKE FACTOR"/>
    <property type="match status" value="1"/>
</dbReference>
<comment type="subcellular location">
    <subcellularLocation>
        <location evidence="1">Nucleus</location>
    </subcellularLocation>
</comment>
<proteinExistence type="inferred from homology"/>
<feature type="region of interest" description="Disordered" evidence="6">
    <location>
        <begin position="184"/>
        <end position="248"/>
    </location>
</feature>
<feature type="compositionally biased region" description="Polar residues" evidence="6">
    <location>
        <begin position="209"/>
        <end position="218"/>
    </location>
</feature>
<dbReference type="SUPFAM" id="SSF50784">
    <property type="entry name" value="Transcription factor IIA (TFIIA), beta-barrel domain"/>
    <property type="match status" value="1"/>
</dbReference>
<organism evidence="7 8">
    <name type="scientific">Culter alburnus</name>
    <name type="common">Topmouth culter</name>
    <dbReference type="NCBI Taxonomy" id="194366"/>
    <lineage>
        <taxon>Eukaryota</taxon>
        <taxon>Metazoa</taxon>
        <taxon>Chordata</taxon>
        <taxon>Craniata</taxon>
        <taxon>Vertebrata</taxon>
        <taxon>Euteleostomi</taxon>
        <taxon>Actinopterygii</taxon>
        <taxon>Neopterygii</taxon>
        <taxon>Teleostei</taxon>
        <taxon>Ostariophysi</taxon>
        <taxon>Cypriniformes</taxon>
        <taxon>Xenocyprididae</taxon>
        <taxon>Xenocypridinae</taxon>
        <taxon>Culter</taxon>
    </lineage>
</organism>
<evidence type="ECO:0000256" key="5">
    <source>
        <dbReference type="ARBA" id="ARBA00023242"/>
    </source>
</evidence>
<dbReference type="Gene3D" id="1.10.287.100">
    <property type="match status" value="1"/>
</dbReference>
<feature type="region of interest" description="Disordered" evidence="6">
    <location>
        <begin position="307"/>
        <end position="331"/>
    </location>
</feature>
<dbReference type="Proteomes" id="UP001479290">
    <property type="component" value="Unassembled WGS sequence"/>
</dbReference>
<keyword evidence="5" id="KW-0539">Nucleus</keyword>
<dbReference type="PANTHER" id="PTHR12694">
    <property type="entry name" value="TRANSCRIPTION INITIATION FACTOR IIA SUBUNIT 1"/>
    <property type="match status" value="1"/>
</dbReference>
<dbReference type="SMART" id="SM01371">
    <property type="entry name" value="TFIIA"/>
    <property type="match status" value="1"/>
</dbReference>
<reference evidence="7 8" key="1">
    <citation type="submission" date="2024-05" db="EMBL/GenBank/DDBJ databases">
        <title>A high-quality chromosomal-level genome assembly of Topmouth culter (Culter alburnus).</title>
        <authorList>
            <person name="Zhao H."/>
        </authorList>
    </citation>
    <scope>NUCLEOTIDE SEQUENCE [LARGE SCALE GENOMIC DNA]</scope>
    <source>
        <strain evidence="7">CATC2023</strain>
        <tissue evidence="7">Muscle</tissue>
    </source>
</reference>
<evidence type="ECO:0000313" key="8">
    <source>
        <dbReference type="Proteomes" id="UP001479290"/>
    </source>
</evidence>
<gene>
    <name evidence="7" type="ORF">ABG768_005109</name>
</gene>
<evidence type="ECO:0000256" key="2">
    <source>
        <dbReference type="ARBA" id="ARBA00010059"/>
    </source>
</evidence>
<evidence type="ECO:0000313" key="7">
    <source>
        <dbReference type="EMBL" id="KAK9963887.1"/>
    </source>
</evidence>
<dbReference type="EMBL" id="JAWDJR010000013">
    <property type="protein sequence ID" value="KAK9963887.1"/>
    <property type="molecule type" value="Genomic_DNA"/>
</dbReference>